<evidence type="ECO:0000313" key="2">
    <source>
        <dbReference type="Proteomes" id="UP001189429"/>
    </source>
</evidence>
<keyword evidence="2" id="KW-1185">Reference proteome</keyword>
<evidence type="ECO:0000313" key="1">
    <source>
        <dbReference type="EMBL" id="CAK0806914.1"/>
    </source>
</evidence>
<name>A0ABN9QPP0_9DINO</name>
<organism evidence="1 2">
    <name type="scientific">Prorocentrum cordatum</name>
    <dbReference type="NCBI Taxonomy" id="2364126"/>
    <lineage>
        <taxon>Eukaryota</taxon>
        <taxon>Sar</taxon>
        <taxon>Alveolata</taxon>
        <taxon>Dinophyceae</taxon>
        <taxon>Prorocentrales</taxon>
        <taxon>Prorocentraceae</taxon>
        <taxon>Prorocentrum</taxon>
    </lineage>
</organism>
<gene>
    <name evidence="1" type="ORF">PCOR1329_LOCUS12967</name>
</gene>
<accession>A0ABN9QPP0</accession>
<dbReference type="Proteomes" id="UP001189429">
    <property type="component" value="Unassembled WGS sequence"/>
</dbReference>
<proteinExistence type="predicted"/>
<reference evidence="1" key="1">
    <citation type="submission" date="2023-10" db="EMBL/GenBank/DDBJ databases">
        <authorList>
            <person name="Chen Y."/>
            <person name="Shah S."/>
            <person name="Dougan E. K."/>
            <person name="Thang M."/>
            <person name="Chan C."/>
        </authorList>
    </citation>
    <scope>NUCLEOTIDE SEQUENCE [LARGE SCALE GENOMIC DNA]</scope>
</reference>
<dbReference type="EMBL" id="CAUYUJ010003803">
    <property type="protein sequence ID" value="CAK0806914.1"/>
    <property type="molecule type" value="Genomic_DNA"/>
</dbReference>
<protein>
    <submittedName>
        <fullName evidence="1">Uncharacterized protein</fullName>
    </submittedName>
</protein>
<comment type="caution">
    <text evidence="1">The sequence shown here is derived from an EMBL/GenBank/DDBJ whole genome shotgun (WGS) entry which is preliminary data.</text>
</comment>
<sequence>MCFAPSSYIKTDGGRHDMFAIGSGVAQGCPASGSAWAIAMDPIIRHLASLVERTNGAPILDVGYLGARADDIGLLTNSFDTLRQVTAPFAAAEELAHLSLKPRKCFVVPLWSDAPPATIASTKALPAELGPPWGVFFGRGACQDLGHFSRTRYLVGLPMARP</sequence>